<organism evidence="3 4">
    <name type="scientific">Halorubrum ruber</name>
    <dbReference type="NCBI Taxonomy" id="2982524"/>
    <lineage>
        <taxon>Archaea</taxon>
        <taxon>Methanobacteriati</taxon>
        <taxon>Methanobacteriota</taxon>
        <taxon>Stenosarchaea group</taxon>
        <taxon>Halobacteria</taxon>
        <taxon>Halobacteriales</taxon>
        <taxon>Haloferacaceae</taxon>
        <taxon>Halorubrum</taxon>
    </lineage>
</organism>
<dbReference type="AlphaFoldDB" id="A0A8T8LKF7"/>
<reference evidence="3 4" key="1">
    <citation type="submission" date="2021-03" db="EMBL/GenBank/DDBJ databases">
        <title>Halorubrum sodomense MBLA0099, Whole genome shotgun sequencing.</title>
        <authorList>
            <person name="Seo M.-J."/>
            <person name="Cho E.-S."/>
            <person name="Hwang C.Y."/>
        </authorList>
    </citation>
    <scope>NUCLEOTIDE SEQUENCE [LARGE SCALE GENOMIC DNA]</scope>
    <source>
        <strain evidence="3 4">MBLA0099</strain>
    </source>
</reference>
<dbReference type="EMBL" id="CP073695">
    <property type="protein sequence ID" value="QUO47732.1"/>
    <property type="molecule type" value="Genomic_DNA"/>
</dbReference>
<dbReference type="Proteomes" id="UP000679341">
    <property type="component" value="Chromosome"/>
</dbReference>
<proteinExistence type="predicted"/>
<feature type="transmembrane region" description="Helical" evidence="1">
    <location>
        <begin position="111"/>
        <end position="129"/>
    </location>
</feature>
<dbReference type="OrthoDB" id="214957at2157"/>
<dbReference type="PANTHER" id="PTHR28008">
    <property type="entry name" value="DOMAIN PROTEIN, PUTATIVE (AFU_ORTHOLOGUE AFUA_3G10980)-RELATED"/>
    <property type="match status" value="1"/>
</dbReference>
<dbReference type="KEGG" id="hss:J7656_14435"/>
<evidence type="ECO:0000256" key="1">
    <source>
        <dbReference type="SAM" id="Phobius"/>
    </source>
</evidence>
<protein>
    <submittedName>
        <fullName evidence="3">VanZ family protein</fullName>
    </submittedName>
</protein>
<keyword evidence="1" id="KW-0472">Membrane</keyword>
<keyword evidence="1" id="KW-0812">Transmembrane</keyword>
<dbReference type="InterPro" id="IPR006976">
    <property type="entry name" value="VanZ-like"/>
</dbReference>
<dbReference type="GeneID" id="64828761"/>
<dbReference type="Pfam" id="PF04892">
    <property type="entry name" value="VanZ"/>
    <property type="match status" value="1"/>
</dbReference>
<evidence type="ECO:0000313" key="3">
    <source>
        <dbReference type="EMBL" id="QUO47732.1"/>
    </source>
</evidence>
<keyword evidence="1" id="KW-1133">Transmembrane helix</keyword>
<feature type="transmembrane region" description="Helical" evidence="1">
    <location>
        <begin position="78"/>
        <end position="99"/>
    </location>
</feature>
<evidence type="ECO:0000259" key="2">
    <source>
        <dbReference type="Pfam" id="PF04892"/>
    </source>
</evidence>
<gene>
    <name evidence="3" type="ORF">J7656_14435</name>
</gene>
<dbReference type="RefSeq" id="WP_211553676.1">
    <property type="nucleotide sequence ID" value="NZ_CP073695.1"/>
</dbReference>
<keyword evidence="4" id="KW-1185">Reference proteome</keyword>
<name>A0A8T8LKF7_9EURY</name>
<feature type="transmembrane region" description="Helical" evidence="1">
    <location>
        <begin position="12"/>
        <end position="31"/>
    </location>
</feature>
<dbReference type="PANTHER" id="PTHR28008:SF1">
    <property type="entry name" value="DOMAIN PROTEIN, PUTATIVE (AFU_ORTHOLOGUE AFUA_3G10980)-RELATED"/>
    <property type="match status" value="1"/>
</dbReference>
<feature type="transmembrane region" description="Helical" evidence="1">
    <location>
        <begin position="51"/>
        <end position="69"/>
    </location>
</feature>
<evidence type="ECO:0000313" key="4">
    <source>
        <dbReference type="Proteomes" id="UP000679341"/>
    </source>
</evidence>
<sequence>MDRLRLPLVPRSLRLVGVVAVAATILYFSVFTPPGSGVIRTGPLGLLPYSTWLHALAYAGLAVTLAYALQDWPWRDRTVLLVVFLVAVGYGAGIELLQSTLDTRTADFGDLLVNAVGAAVAAVCWRVLTRWVRFYRVRRLTELETPV</sequence>
<feature type="domain" description="VanZ-like" evidence="2">
    <location>
        <begin position="59"/>
        <end position="128"/>
    </location>
</feature>
<dbReference type="NCBIfam" id="NF037970">
    <property type="entry name" value="vanZ_1"/>
    <property type="match status" value="1"/>
</dbReference>
<accession>A0A8T8LKF7</accession>